<dbReference type="EMBL" id="JACKZP010000006">
    <property type="protein sequence ID" value="MBC1300911.1"/>
    <property type="molecule type" value="Genomic_DNA"/>
</dbReference>
<reference evidence="3 4" key="1">
    <citation type="submission" date="2019-11" db="EMBL/GenBank/DDBJ databases">
        <title>Comparison of genomes from free-living endosymbiotic cyanobacteria isolated from Azolla.</title>
        <authorList>
            <person name="Thiel T."/>
            <person name="Pratte B."/>
        </authorList>
    </citation>
    <scope>NUCLEOTIDE SEQUENCE [LARGE SCALE GENOMIC DNA]</scope>
    <source>
        <strain evidence="3 4">N2B</strain>
    </source>
</reference>
<dbReference type="InterPro" id="IPR001296">
    <property type="entry name" value="Glyco_trans_1"/>
</dbReference>
<accession>A0ABR6S3V8</accession>
<dbReference type="GeneID" id="58723707"/>
<proteinExistence type="predicted"/>
<dbReference type="SUPFAM" id="SSF53756">
    <property type="entry name" value="UDP-Glycosyltransferase/glycogen phosphorylase"/>
    <property type="match status" value="1"/>
</dbReference>
<feature type="domain" description="Glycosyl transferase family 1" evidence="1">
    <location>
        <begin position="230"/>
        <end position="387"/>
    </location>
</feature>
<dbReference type="PANTHER" id="PTHR12526">
    <property type="entry name" value="GLYCOSYLTRANSFERASE"/>
    <property type="match status" value="1"/>
</dbReference>
<name>A0ABR6S3V8_ANAVA</name>
<dbReference type="PANTHER" id="PTHR12526:SF637">
    <property type="entry name" value="GLYCOSYLTRANSFERASE EPSF-RELATED"/>
    <property type="match status" value="1"/>
</dbReference>
<evidence type="ECO:0000313" key="4">
    <source>
        <dbReference type="Proteomes" id="UP000570851"/>
    </source>
</evidence>
<dbReference type="Pfam" id="PF13439">
    <property type="entry name" value="Glyco_transf_4"/>
    <property type="match status" value="1"/>
</dbReference>
<evidence type="ECO:0000259" key="2">
    <source>
        <dbReference type="Pfam" id="PF13439"/>
    </source>
</evidence>
<dbReference type="InterPro" id="IPR028098">
    <property type="entry name" value="Glyco_trans_4-like_N"/>
</dbReference>
<dbReference type="Pfam" id="PF00534">
    <property type="entry name" value="Glycos_transf_1"/>
    <property type="match status" value="1"/>
</dbReference>
<organism evidence="3 4">
    <name type="scientific">Trichormus variabilis N2B</name>
    <dbReference type="NCBI Taxonomy" id="2681315"/>
    <lineage>
        <taxon>Bacteria</taxon>
        <taxon>Bacillati</taxon>
        <taxon>Cyanobacteriota</taxon>
        <taxon>Cyanophyceae</taxon>
        <taxon>Nostocales</taxon>
        <taxon>Nostocaceae</taxon>
        <taxon>Trichormus</taxon>
    </lineage>
</organism>
<keyword evidence="4" id="KW-1185">Reference proteome</keyword>
<dbReference type="CDD" id="cd03825">
    <property type="entry name" value="GT4_WcaC-like"/>
    <property type="match status" value="1"/>
</dbReference>
<evidence type="ECO:0000259" key="1">
    <source>
        <dbReference type="Pfam" id="PF00534"/>
    </source>
</evidence>
<protein>
    <submittedName>
        <fullName evidence="3">Glycosyltransferase family 4 protein</fullName>
    </submittedName>
</protein>
<evidence type="ECO:0000313" key="3">
    <source>
        <dbReference type="EMBL" id="MBC1300911.1"/>
    </source>
</evidence>
<feature type="domain" description="Glycosyltransferase subfamily 4-like N-terminal" evidence="2">
    <location>
        <begin position="52"/>
        <end position="219"/>
    </location>
</feature>
<sequence>MKILHLSTYDNRGGAAIATYRLHDGLQNIGITSQMLVQIKFSDDKSVIATGNKIVHKYPKLKPHLDSLPKLFFRHIDKSRRTSYSLQWLPDSIATSIIKIDTDIIHLHWISGGLINIETIAKLNKPLVWTLHDMWAFTGGCHYNQECQLYKENCGNCPQMPKRFNIDLSSWVWERKAKAWADLNCTVVTPSHWLAKCAASSSLFKDCNIKVIPYGLDTEVYKPYQKNLVRDKFNLPQDKLLILFGAENAASNTRKGFHFLRCALEILKHTYWHDKCELVIFGASKSDSISNLGFNTHYLGRLNNESTVAQVYSAADVFVAPSIQDNLPNTVMESLACGTPCVAFDIGGMPDMINHKQNGYLSQPYNIDDLANGIIWVIEDKERHQKLCASSCATVKEKFTLELQAKNYLSLYQNILKINN</sequence>
<dbReference type="Proteomes" id="UP000570851">
    <property type="component" value="Unassembled WGS sequence"/>
</dbReference>
<comment type="caution">
    <text evidence="3">The sequence shown here is derived from an EMBL/GenBank/DDBJ whole genome shotgun (WGS) entry which is preliminary data.</text>
</comment>
<dbReference type="RefSeq" id="WP_011317889.1">
    <property type="nucleotide sequence ID" value="NZ_JACKZP010000006.1"/>
</dbReference>
<dbReference type="Gene3D" id="3.40.50.2000">
    <property type="entry name" value="Glycogen Phosphorylase B"/>
    <property type="match status" value="2"/>
</dbReference>
<gene>
    <name evidence="3" type="ORF">GNE12_03160</name>
</gene>